<gene>
    <name evidence="1" type="ORF">L1987_24186</name>
</gene>
<proteinExistence type="predicted"/>
<dbReference type="Proteomes" id="UP001056120">
    <property type="component" value="Linkage Group LG08"/>
</dbReference>
<keyword evidence="2" id="KW-1185">Reference proteome</keyword>
<name>A0ACB9IJI8_9ASTR</name>
<accession>A0ACB9IJI8</accession>
<protein>
    <submittedName>
        <fullName evidence="1">Uncharacterized protein</fullName>
    </submittedName>
</protein>
<sequence>MDRLNNWRKNGNPPEKPPDPVRTRGNSKESNANWAGMLKTVDRINPIRNSRAVGQKFDHDGSKMHARVTNPDLERIGSDLDPRKEDLDLERQIQAEITLNEDSMDDLVCASEIAPNSTVLCSSEVNSMATSDSMSNFTQINGQLGDKPVEMMNLGAQVDSVMQGEIDELKSGNIDCVYQNPMFHDENGEITGAIPTEMEDVIHTVDDGPIVTNLEDMEAIQPSDDQIHEALIAYVTKSYSNSDFENELRKFITKNILNPEFESKFGDIFCSSSIVQGLRNRKLNLLHAPALTDSVIGKSTEIILNDIRNCTIDEDKDSKPSKGKKFKPGIKEGKNFKPKFFCVTPEGRTIIKLVAAKYKIPDAPLLTPLMSLEFKSGNDHVSSSLDFKGSVKDVKKQKLKLKKQNRESILKPRNELQFCDKGKSILGAIPSVKNMVFKAKGKSDNVEPVVENKKPEEKVAKVSDAGAVKGPNENKEVRKGS</sequence>
<organism evidence="1 2">
    <name type="scientific">Smallanthus sonchifolius</name>
    <dbReference type="NCBI Taxonomy" id="185202"/>
    <lineage>
        <taxon>Eukaryota</taxon>
        <taxon>Viridiplantae</taxon>
        <taxon>Streptophyta</taxon>
        <taxon>Embryophyta</taxon>
        <taxon>Tracheophyta</taxon>
        <taxon>Spermatophyta</taxon>
        <taxon>Magnoliopsida</taxon>
        <taxon>eudicotyledons</taxon>
        <taxon>Gunneridae</taxon>
        <taxon>Pentapetalae</taxon>
        <taxon>asterids</taxon>
        <taxon>campanulids</taxon>
        <taxon>Asterales</taxon>
        <taxon>Asteraceae</taxon>
        <taxon>Asteroideae</taxon>
        <taxon>Heliantheae alliance</taxon>
        <taxon>Millerieae</taxon>
        <taxon>Smallanthus</taxon>
    </lineage>
</organism>
<comment type="caution">
    <text evidence="1">The sequence shown here is derived from an EMBL/GenBank/DDBJ whole genome shotgun (WGS) entry which is preliminary data.</text>
</comment>
<reference evidence="1 2" key="2">
    <citation type="journal article" date="2022" name="Mol. Ecol. Resour.">
        <title>The genomes of chicory, endive, great burdock and yacon provide insights into Asteraceae paleo-polyploidization history and plant inulin production.</title>
        <authorList>
            <person name="Fan W."/>
            <person name="Wang S."/>
            <person name="Wang H."/>
            <person name="Wang A."/>
            <person name="Jiang F."/>
            <person name="Liu H."/>
            <person name="Zhao H."/>
            <person name="Xu D."/>
            <person name="Zhang Y."/>
        </authorList>
    </citation>
    <scope>NUCLEOTIDE SEQUENCE [LARGE SCALE GENOMIC DNA]</scope>
    <source>
        <strain evidence="2">cv. Yunnan</strain>
        <tissue evidence="1">Leaves</tissue>
    </source>
</reference>
<evidence type="ECO:0000313" key="1">
    <source>
        <dbReference type="EMBL" id="KAI3808237.1"/>
    </source>
</evidence>
<reference evidence="2" key="1">
    <citation type="journal article" date="2022" name="Mol. Ecol. Resour.">
        <title>The genomes of chicory, endive, great burdock and yacon provide insights into Asteraceae palaeo-polyploidization history and plant inulin production.</title>
        <authorList>
            <person name="Fan W."/>
            <person name="Wang S."/>
            <person name="Wang H."/>
            <person name="Wang A."/>
            <person name="Jiang F."/>
            <person name="Liu H."/>
            <person name="Zhao H."/>
            <person name="Xu D."/>
            <person name="Zhang Y."/>
        </authorList>
    </citation>
    <scope>NUCLEOTIDE SEQUENCE [LARGE SCALE GENOMIC DNA]</scope>
    <source>
        <strain evidence="2">cv. Yunnan</strain>
    </source>
</reference>
<evidence type="ECO:0000313" key="2">
    <source>
        <dbReference type="Proteomes" id="UP001056120"/>
    </source>
</evidence>
<dbReference type="EMBL" id="CM042025">
    <property type="protein sequence ID" value="KAI3808237.1"/>
    <property type="molecule type" value="Genomic_DNA"/>
</dbReference>